<evidence type="ECO:0000313" key="3">
    <source>
        <dbReference type="EMBL" id="AQU70506.1"/>
    </source>
</evidence>
<proteinExistence type="predicted"/>
<organism evidence="3 4">
    <name type="scientific">Streptomyces niveus</name>
    <name type="common">Streptomyces spheroides</name>
    <dbReference type="NCBI Taxonomy" id="193462"/>
    <lineage>
        <taxon>Bacteria</taxon>
        <taxon>Bacillati</taxon>
        <taxon>Actinomycetota</taxon>
        <taxon>Actinomycetes</taxon>
        <taxon>Kitasatosporales</taxon>
        <taxon>Streptomycetaceae</taxon>
        <taxon>Streptomyces</taxon>
    </lineage>
</organism>
<protein>
    <recommendedName>
        <fullName evidence="2">Peptidase C14 caspase domain-containing protein</fullName>
    </recommendedName>
</protein>
<dbReference type="NCBIfam" id="NF047832">
    <property type="entry name" value="caspase_w_EACC1"/>
    <property type="match status" value="1"/>
</dbReference>
<evidence type="ECO:0000313" key="4">
    <source>
        <dbReference type="Proteomes" id="UP000189677"/>
    </source>
</evidence>
<dbReference type="InterPro" id="IPR029030">
    <property type="entry name" value="Caspase-like_dom_sf"/>
</dbReference>
<name>A0A1U9R1X8_STRNV</name>
<gene>
    <name evidence="3" type="ORF">BBN63_34425</name>
</gene>
<dbReference type="InterPro" id="IPR011600">
    <property type="entry name" value="Pept_C14_caspase"/>
</dbReference>
<sequence length="491" mass="53144">MTALPDPGASRAVLIGVSKYDEPLASLDTVAHNLTGLEKFLTGPDSWSLAPKHCVVLPNPESAADVLDAVHAASAEATAALLVYFAGHGLRSPAGDLYLALTDSHAGRLFRALDYDHLRHQVAEECAARSRVVILDCCYSGQALHRHMGAPPELADCGGIDGTYVMTASSETKRSMAPKAEYYTAFTGALLTALTDGPELLDTESVYRHLRRQLHATGRPVPQQRARNEGHRIVLGRNRWSPAPGPEAEAYAAELRKAVSSAPSQSVTHEGDGGRYLLGDRVAPRAFVDALAGILPPGRLEGLHTLRRAAQRSSPDAVTQLLHWQEEVTLLQRRTAHAGYYSRRIEAELTAAQERVRLLHQEVTVLRQQVRRLLDERTDEDKAEKLVSVAAVSEAAAHRGRPSQAKYAPSASSCWVDIEDADGSGRVGAGKHRFSVVDLSCRGRDRGEVVTCAVFLECEGVQVSAGSFLDRCHLPGGSGREGDFDAVWERP</sequence>
<keyword evidence="4" id="KW-1185">Reference proteome</keyword>
<dbReference type="EMBL" id="CP018047">
    <property type="protein sequence ID" value="AQU70506.1"/>
    <property type="molecule type" value="Genomic_DNA"/>
</dbReference>
<feature type="coiled-coil region" evidence="1">
    <location>
        <begin position="342"/>
        <end position="376"/>
    </location>
</feature>
<dbReference type="Proteomes" id="UP000189677">
    <property type="component" value="Chromosome"/>
</dbReference>
<evidence type="ECO:0000256" key="1">
    <source>
        <dbReference type="SAM" id="Coils"/>
    </source>
</evidence>
<keyword evidence="1" id="KW-0175">Coiled coil</keyword>
<dbReference type="Gene3D" id="3.40.50.1460">
    <property type="match status" value="1"/>
</dbReference>
<dbReference type="GO" id="GO:0006508">
    <property type="term" value="P:proteolysis"/>
    <property type="evidence" value="ECO:0007669"/>
    <property type="project" value="InterPro"/>
</dbReference>
<reference evidence="3 4" key="1">
    <citation type="submission" date="2016-11" db="EMBL/GenBank/DDBJ databases">
        <title>Complete genome sequence of Streptomyces niveus SCSIO 3406.</title>
        <authorList>
            <person name="Zhu Q."/>
            <person name="Cheng W."/>
            <person name="Song Y."/>
            <person name="Li Q."/>
            <person name="Ju J."/>
        </authorList>
    </citation>
    <scope>NUCLEOTIDE SEQUENCE [LARGE SCALE GENOMIC DNA]</scope>
    <source>
        <strain evidence="3 4">SCSIO 3406</strain>
    </source>
</reference>
<dbReference type="OrthoDB" id="3542505at2"/>
<dbReference type="SUPFAM" id="SSF52129">
    <property type="entry name" value="Caspase-like"/>
    <property type="match status" value="1"/>
</dbReference>
<evidence type="ECO:0000259" key="2">
    <source>
        <dbReference type="Pfam" id="PF00656"/>
    </source>
</evidence>
<feature type="domain" description="Peptidase C14 caspase" evidence="2">
    <location>
        <begin position="11"/>
        <end position="223"/>
    </location>
</feature>
<accession>A0A1U9R1X8</accession>
<dbReference type="AlphaFoldDB" id="A0A1U9R1X8"/>
<dbReference type="Pfam" id="PF00656">
    <property type="entry name" value="Peptidase_C14"/>
    <property type="match status" value="1"/>
</dbReference>
<dbReference type="GO" id="GO:0004197">
    <property type="term" value="F:cysteine-type endopeptidase activity"/>
    <property type="evidence" value="ECO:0007669"/>
    <property type="project" value="InterPro"/>
</dbReference>
<dbReference type="KEGG" id="snw:BBN63_34425"/>